<evidence type="ECO:0000259" key="7">
    <source>
        <dbReference type="PROSITE" id="PS50089"/>
    </source>
</evidence>
<dbReference type="EMBL" id="MN739863">
    <property type="protein sequence ID" value="QHT75129.1"/>
    <property type="molecule type" value="Genomic_DNA"/>
</dbReference>
<keyword evidence="6" id="KW-0862">Zinc</keyword>
<evidence type="ECO:0008006" key="10">
    <source>
        <dbReference type="Google" id="ProtNLM"/>
    </source>
</evidence>
<dbReference type="AlphaFoldDB" id="A0A6C0H3V9"/>
<evidence type="ECO:0000313" key="9">
    <source>
        <dbReference type="EMBL" id="QHT75129.1"/>
    </source>
</evidence>
<protein>
    <recommendedName>
        <fullName evidence="10">RING-type domain-containing protein</fullName>
    </recommendedName>
</protein>
<accession>A0A6C0H3V9</accession>
<dbReference type="SUPFAM" id="SSF57850">
    <property type="entry name" value="RING/U-box"/>
    <property type="match status" value="1"/>
</dbReference>
<dbReference type="PROSITE" id="PS50089">
    <property type="entry name" value="ZF_RING_2"/>
    <property type="match status" value="1"/>
</dbReference>
<reference evidence="9" key="1">
    <citation type="journal article" date="2020" name="Nature">
        <title>Giant virus diversity and host interactions through global metagenomics.</title>
        <authorList>
            <person name="Schulz F."/>
            <person name="Roux S."/>
            <person name="Paez-Espino D."/>
            <person name="Jungbluth S."/>
            <person name="Walsh D.A."/>
            <person name="Denef V.J."/>
            <person name="McMahon K.D."/>
            <person name="Konstantinidis K.T."/>
            <person name="Eloe-Fadrosh E.A."/>
            <person name="Kyrpides N.C."/>
            <person name="Woyke T."/>
        </authorList>
    </citation>
    <scope>NUCLEOTIDE SEQUENCE</scope>
    <source>
        <strain evidence="9">GVMAG-M-3300023179-63</strain>
    </source>
</reference>
<keyword evidence="1" id="KW-0808">Transferase</keyword>
<evidence type="ECO:0000256" key="6">
    <source>
        <dbReference type="ARBA" id="ARBA00022833"/>
    </source>
</evidence>
<feature type="domain" description="RING-type" evidence="7">
    <location>
        <begin position="3"/>
        <end position="51"/>
    </location>
</feature>
<name>A0A6C0H3V9_9ZZZZ</name>
<feature type="domain" description="RING-type" evidence="8">
    <location>
        <begin position="1"/>
        <end position="268"/>
    </location>
</feature>
<dbReference type="Gene3D" id="1.20.120.1750">
    <property type="match status" value="1"/>
</dbReference>
<sequence>MSCGVCCEKYNKSTHSKITCEFSGCGYEACKICIRTYLLGTTNDPHCMNCKNQWTTKFLVESLNRSYIDNDYKKHRKKLLVEREISRTSELMVLVERTKLVEEEQKELSVMMKEFDEMRKMINTMRNKIGEKQTRIYRIRNGEHAEKDERKKFIMPCPGQNCKGYLSSQYKCELCKLYVCPDCFEIIGYTKEEVHLCNEDNLKSAELIKKETKGCPQCGVRIFKISGCDQMWCTECKVAFSWTSGKVIINAVIHNPHFYQYMQNNSSGGVAPRNPGDVLCGGLLAHHNLKFIQNLLISINKKLDVIYTMPAKLIEFENQLNSDVVVRDFVTNLKSYFDTSYPHILTFNTILHNLHRFINHITNVDLEQCRRRVRDLLNHDALTVQYILNQKTKEDLGNTIFRNDNIRKKNVELLNVYELLSVVGIERFNELFEYFKTKTGSNDKLIVQFLHHIVVFINEYNQLIKYCNNQLISISYTYGMTVTSIVYEDYSYATQSHKFTQAEFMKTKEKVEKGEKKNKSSASEASCSYIIN</sequence>
<evidence type="ECO:0000256" key="4">
    <source>
        <dbReference type="ARBA" id="ARBA00022771"/>
    </source>
</evidence>
<evidence type="ECO:0000256" key="1">
    <source>
        <dbReference type="ARBA" id="ARBA00022679"/>
    </source>
</evidence>
<keyword evidence="2" id="KW-0479">Metal-binding</keyword>
<keyword evidence="3" id="KW-0677">Repeat</keyword>
<keyword evidence="4" id="KW-0863">Zinc-finger</keyword>
<evidence type="ECO:0000259" key="8">
    <source>
        <dbReference type="PROSITE" id="PS51873"/>
    </source>
</evidence>
<dbReference type="GO" id="GO:0016740">
    <property type="term" value="F:transferase activity"/>
    <property type="evidence" value="ECO:0007669"/>
    <property type="project" value="UniProtKB-KW"/>
</dbReference>
<evidence type="ECO:0000256" key="2">
    <source>
        <dbReference type="ARBA" id="ARBA00022723"/>
    </source>
</evidence>
<evidence type="ECO:0000256" key="3">
    <source>
        <dbReference type="ARBA" id="ARBA00022737"/>
    </source>
</evidence>
<dbReference type="PROSITE" id="PS51873">
    <property type="entry name" value="TRIAD"/>
    <property type="match status" value="1"/>
</dbReference>
<organism evidence="9">
    <name type="scientific">viral metagenome</name>
    <dbReference type="NCBI Taxonomy" id="1070528"/>
    <lineage>
        <taxon>unclassified sequences</taxon>
        <taxon>metagenomes</taxon>
        <taxon>organismal metagenomes</taxon>
    </lineage>
</organism>
<proteinExistence type="predicted"/>
<keyword evidence="5" id="KW-0833">Ubl conjugation pathway</keyword>
<evidence type="ECO:0000256" key="5">
    <source>
        <dbReference type="ARBA" id="ARBA00022786"/>
    </source>
</evidence>
<dbReference type="InterPro" id="IPR001841">
    <property type="entry name" value="Znf_RING"/>
</dbReference>
<dbReference type="InterPro" id="IPR044066">
    <property type="entry name" value="TRIAD_supradom"/>
</dbReference>
<dbReference type="GO" id="GO:0008270">
    <property type="term" value="F:zinc ion binding"/>
    <property type="evidence" value="ECO:0007669"/>
    <property type="project" value="UniProtKB-KW"/>
</dbReference>